<sequence>MQSALEQTQVYEGEEVDKAMLRTAAQLDNGFSGGAAVDEKGKLVGLISFSALRQDRMRAINMLKESIEYAKREYNFS</sequence>
<evidence type="ECO:0000313" key="2">
    <source>
        <dbReference type="Proteomes" id="UP001163321"/>
    </source>
</evidence>
<evidence type="ECO:0000313" key="1">
    <source>
        <dbReference type="EMBL" id="KAI9911087.1"/>
    </source>
</evidence>
<proteinExistence type="predicted"/>
<keyword evidence="2" id="KW-1185">Reference proteome</keyword>
<accession>A0ACC0VXU5</accession>
<protein>
    <submittedName>
        <fullName evidence="1">Uncharacterized protein</fullName>
    </submittedName>
</protein>
<dbReference type="Proteomes" id="UP001163321">
    <property type="component" value="Chromosome 5"/>
</dbReference>
<comment type="caution">
    <text evidence="1">The sequence shown here is derived from an EMBL/GenBank/DDBJ whole genome shotgun (WGS) entry which is preliminary data.</text>
</comment>
<reference evidence="1 2" key="1">
    <citation type="journal article" date="2022" name="bioRxiv">
        <title>The genome of the oomycete Peronosclerospora sorghi, a cosmopolitan pathogen of maize and sorghum, is inflated with dispersed pseudogenes.</title>
        <authorList>
            <person name="Fletcher K."/>
            <person name="Martin F."/>
            <person name="Isakeit T."/>
            <person name="Cavanaugh K."/>
            <person name="Magill C."/>
            <person name="Michelmore R."/>
        </authorList>
    </citation>
    <scope>NUCLEOTIDE SEQUENCE [LARGE SCALE GENOMIC DNA]</scope>
    <source>
        <strain evidence="1">P6</strain>
    </source>
</reference>
<gene>
    <name evidence="1" type="ORF">PsorP6_009803</name>
</gene>
<dbReference type="EMBL" id="CM047584">
    <property type="protein sequence ID" value="KAI9911087.1"/>
    <property type="molecule type" value="Genomic_DNA"/>
</dbReference>
<organism evidence="1 2">
    <name type="scientific">Peronosclerospora sorghi</name>
    <dbReference type="NCBI Taxonomy" id="230839"/>
    <lineage>
        <taxon>Eukaryota</taxon>
        <taxon>Sar</taxon>
        <taxon>Stramenopiles</taxon>
        <taxon>Oomycota</taxon>
        <taxon>Peronosporomycetes</taxon>
        <taxon>Peronosporales</taxon>
        <taxon>Peronosporaceae</taxon>
        <taxon>Peronosclerospora</taxon>
    </lineage>
</organism>
<name>A0ACC0VXU5_9STRA</name>